<comment type="similarity">
    <text evidence="4">Belongs to the glutamyl-tRNA reductase family.</text>
</comment>
<keyword evidence="2 4" id="KW-0560">Oxidoreductase</keyword>
<comment type="miscellaneous">
    <text evidence="4">During catalysis, the active site Cys acts as a nucleophile attacking the alpha-carbonyl group of tRNA-bound glutamate with the formation of a thioester intermediate between enzyme and glutamate, and the concomitant release of tRNA(Glu). The thioester intermediate is finally reduced by direct hydride transfer from NADPH, to form the product GSA.</text>
</comment>
<name>A0A098S6F0_9BACT</name>
<dbReference type="PIRSF" id="PIRSF000445">
    <property type="entry name" value="4pyrrol_synth_GluRdtase"/>
    <property type="match status" value="1"/>
</dbReference>
<dbReference type="SUPFAM" id="SSF51735">
    <property type="entry name" value="NAD(P)-binding Rossmann-fold domains"/>
    <property type="match status" value="1"/>
</dbReference>
<evidence type="ECO:0000256" key="5">
    <source>
        <dbReference type="PIRSR" id="PIRSR000445-1"/>
    </source>
</evidence>
<gene>
    <name evidence="4" type="primary">hemA</name>
    <name evidence="11" type="ORF">IX84_13085</name>
</gene>
<dbReference type="GO" id="GO:0019353">
    <property type="term" value="P:protoporphyrinogen IX biosynthetic process from glutamate"/>
    <property type="evidence" value="ECO:0007669"/>
    <property type="project" value="TreeGrafter"/>
</dbReference>
<evidence type="ECO:0000256" key="7">
    <source>
        <dbReference type="PIRSR" id="PIRSR000445-3"/>
    </source>
</evidence>
<dbReference type="InterPro" id="IPR036343">
    <property type="entry name" value="GluRdtase_N_sf"/>
</dbReference>
<organism evidence="11 12">
    <name type="scientific">Phaeodactylibacter xiamenensis</name>
    <dbReference type="NCBI Taxonomy" id="1524460"/>
    <lineage>
        <taxon>Bacteria</taxon>
        <taxon>Pseudomonadati</taxon>
        <taxon>Bacteroidota</taxon>
        <taxon>Saprospiria</taxon>
        <taxon>Saprospirales</taxon>
        <taxon>Haliscomenobacteraceae</taxon>
        <taxon>Phaeodactylibacter</taxon>
    </lineage>
</organism>
<sequence>MLAKYNILTVTHKCTNLKDIGDFVIKVDDQEALKQQLQQLKAQFQIDELFYLPTCNRVMYFFTTNHQVDERFIARFFQRINPDMPIELVDELDDIVYHYQGEEALRHFFDVSASIDSLVIGERQILRQIREAYELCHSWGTTGEYIRLVFQQAVVAAKAVYNRTRIGDKPVSVVSLAFQQMLKAHVHKEDRVLLVGAGQTNQLVGKFLSKYEFSNITVFNRSLDKAEQLAKTLNGRALPLSDLSDYQEGFDCLIVCTGATEPIITAPLYEKLLQGDTERKVVIDLSIPNNVAEAAVEQFDFEYIEVEGLRNLAKQNLAFREREVERAHKVLNEYIQQMPALIKQRQIELAMRQVPIEIKAVRERAINEVFHKEVATLDDQTKALMEKMLAYMEKKCIGIPMKAAREAVL</sequence>
<accession>A0A098S6F0</accession>
<evidence type="ECO:0000256" key="8">
    <source>
        <dbReference type="PIRSR" id="PIRSR000445-4"/>
    </source>
</evidence>
<dbReference type="InterPro" id="IPR000343">
    <property type="entry name" value="4pyrrol_synth_GluRdtase"/>
</dbReference>
<comment type="subunit">
    <text evidence="4">Homodimer.</text>
</comment>
<dbReference type="RefSeq" id="WP_044220988.1">
    <property type="nucleotide sequence ID" value="NZ_JBKAGJ010000023.1"/>
</dbReference>
<feature type="domain" description="Quinate/shikimate 5-dehydrogenase/glutamyl-tRNA reductase" evidence="9">
    <location>
        <begin position="186"/>
        <end position="310"/>
    </location>
</feature>
<dbReference type="Gene3D" id="3.30.460.30">
    <property type="entry name" value="Glutamyl-tRNA reductase, N-terminal domain"/>
    <property type="match status" value="1"/>
</dbReference>
<evidence type="ECO:0000313" key="11">
    <source>
        <dbReference type="EMBL" id="KGE87710.1"/>
    </source>
</evidence>
<comment type="function">
    <text evidence="4">Catalyzes the NADPH-dependent reduction of glutamyl-tRNA(Glu) to glutamate 1-semialdehyde (GSA).</text>
</comment>
<comment type="catalytic activity">
    <reaction evidence="4">
        <text>(S)-4-amino-5-oxopentanoate + tRNA(Glu) + NADP(+) = L-glutamyl-tRNA(Glu) + NADPH + H(+)</text>
        <dbReference type="Rhea" id="RHEA:12344"/>
        <dbReference type="Rhea" id="RHEA-COMP:9663"/>
        <dbReference type="Rhea" id="RHEA-COMP:9680"/>
        <dbReference type="ChEBI" id="CHEBI:15378"/>
        <dbReference type="ChEBI" id="CHEBI:57501"/>
        <dbReference type="ChEBI" id="CHEBI:57783"/>
        <dbReference type="ChEBI" id="CHEBI:58349"/>
        <dbReference type="ChEBI" id="CHEBI:78442"/>
        <dbReference type="ChEBI" id="CHEBI:78520"/>
        <dbReference type="EC" id="1.2.1.70"/>
    </reaction>
</comment>
<comment type="pathway">
    <text evidence="4">Porphyrin-containing compound metabolism; protoporphyrin-IX biosynthesis; 5-aminolevulinate from L-glutamyl-tRNA(Glu): step 1/2.</text>
</comment>
<proteinExistence type="inferred from homology"/>
<dbReference type="InterPro" id="IPR018214">
    <property type="entry name" value="GluRdtase_CS"/>
</dbReference>
<dbReference type="EMBL" id="JPOS01000033">
    <property type="protein sequence ID" value="KGE87710.1"/>
    <property type="molecule type" value="Genomic_DNA"/>
</dbReference>
<feature type="binding site" evidence="4 7">
    <location>
        <begin position="196"/>
        <end position="201"/>
    </location>
    <ligand>
        <name>NADP(+)</name>
        <dbReference type="ChEBI" id="CHEBI:58349"/>
    </ligand>
</feature>
<keyword evidence="1 4" id="KW-0521">NADP</keyword>
<evidence type="ECO:0000256" key="6">
    <source>
        <dbReference type="PIRSR" id="PIRSR000445-2"/>
    </source>
</evidence>
<dbReference type="Proteomes" id="UP000029736">
    <property type="component" value="Unassembled WGS sequence"/>
</dbReference>
<feature type="binding site" evidence="4 6">
    <location>
        <position position="117"/>
    </location>
    <ligand>
        <name>substrate</name>
    </ligand>
</feature>
<evidence type="ECO:0000313" key="12">
    <source>
        <dbReference type="Proteomes" id="UP000029736"/>
    </source>
</evidence>
<dbReference type="STRING" id="1524460.IX84_13085"/>
<protein>
    <recommendedName>
        <fullName evidence="4">Glutamyl-tRNA reductase</fullName>
        <shortName evidence="4">GluTR</shortName>
        <ecNumber evidence="4">1.2.1.70</ecNumber>
    </recommendedName>
</protein>
<comment type="domain">
    <text evidence="4">Possesses an unusual extended V-shaped dimeric structure with each monomer consisting of three distinct domains arranged along a curved 'spinal' alpha-helix. The N-terminal catalytic domain specifically recognizes the glutamate moiety of the substrate. The second domain is the NADPH-binding domain, and the third C-terminal domain is responsible for dimerization.</text>
</comment>
<feature type="domain" description="Glutamyl-tRNA reductase N-terminal" evidence="10">
    <location>
        <begin position="9"/>
        <end position="164"/>
    </location>
</feature>
<dbReference type="PANTHER" id="PTHR43013:SF1">
    <property type="entry name" value="GLUTAMYL-TRNA REDUCTASE"/>
    <property type="match status" value="1"/>
</dbReference>
<comment type="caution">
    <text evidence="11">The sequence shown here is derived from an EMBL/GenBank/DDBJ whole genome shotgun (WGS) entry which is preliminary data.</text>
</comment>
<reference evidence="11 12" key="1">
    <citation type="journal article" date="2014" name="Int. J. Syst. Evol. Microbiol.">
        <title>Phaeodactylibacter xiamenensis gen. nov., sp. nov., a member of the family Saprospiraceae isolated from the marine alga Phaeodactylum tricornutum.</title>
        <authorList>
            <person name="Chen Z.Jr."/>
            <person name="Lei X."/>
            <person name="Lai Q."/>
            <person name="Li Y."/>
            <person name="Zhang B."/>
            <person name="Zhang J."/>
            <person name="Zhang H."/>
            <person name="Yang L."/>
            <person name="Zheng W."/>
            <person name="Tian Y."/>
            <person name="Yu Z."/>
            <person name="Xu H.Jr."/>
            <person name="Zheng T."/>
        </authorList>
    </citation>
    <scope>NUCLEOTIDE SEQUENCE [LARGE SCALE GENOMIC DNA]</scope>
    <source>
        <strain evidence="11 12">KD52</strain>
    </source>
</reference>
<dbReference type="AlphaFoldDB" id="A0A098S6F0"/>
<evidence type="ECO:0000259" key="9">
    <source>
        <dbReference type="Pfam" id="PF01488"/>
    </source>
</evidence>
<feature type="binding site" evidence="4 6">
    <location>
        <position position="128"/>
    </location>
    <ligand>
        <name>substrate</name>
    </ligand>
</feature>
<feature type="site" description="Important for activity" evidence="4 8">
    <location>
        <position position="107"/>
    </location>
</feature>
<evidence type="ECO:0000256" key="3">
    <source>
        <dbReference type="ARBA" id="ARBA00023244"/>
    </source>
</evidence>
<evidence type="ECO:0000256" key="4">
    <source>
        <dbReference type="HAMAP-Rule" id="MF_00087"/>
    </source>
</evidence>
<dbReference type="Pfam" id="PF05201">
    <property type="entry name" value="GlutR_N"/>
    <property type="match status" value="1"/>
</dbReference>
<dbReference type="InterPro" id="IPR036291">
    <property type="entry name" value="NAD(P)-bd_dom_sf"/>
</dbReference>
<keyword evidence="12" id="KW-1185">Reference proteome</keyword>
<dbReference type="HAMAP" id="MF_00087">
    <property type="entry name" value="Glu_tRNA_reductase"/>
    <property type="match status" value="1"/>
</dbReference>
<dbReference type="GO" id="GO:0050661">
    <property type="term" value="F:NADP binding"/>
    <property type="evidence" value="ECO:0007669"/>
    <property type="project" value="InterPro"/>
</dbReference>
<keyword evidence="3 4" id="KW-0627">Porphyrin biosynthesis</keyword>
<dbReference type="EC" id="1.2.1.70" evidence="4"/>
<dbReference type="Gene3D" id="3.40.50.720">
    <property type="entry name" value="NAD(P)-binding Rossmann-like Domain"/>
    <property type="match status" value="1"/>
</dbReference>
<evidence type="ECO:0000256" key="1">
    <source>
        <dbReference type="ARBA" id="ARBA00022857"/>
    </source>
</evidence>
<evidence type="ECO:0000259" key="10">
    <source>
        <dbReference type="Pfam" id="PF05201"/>
    </source>
</evidence>
<feature type="binding site" evidence="4 6">
    <location>
        <begin position="54"/>
        <end position="57"/>
    </location>
    <ligand>
        <name>substrate</name>
    </ligand>
</feature>
<evidence type="ECO:0000256" key="2">
    <source>
        <dbReference type="ARBA" id="ARBA00023002"/>
    </source>
</evidence>
<dbReference type="OrthoDB" id="110209at2"/>
<dbReference type="SUPFAM" id="SSF69742">
    <property type="entry name" value="Glutamyl tRNA-reductase catalytic, N-terminal domain"/>
    <property type="match status" value="1"/>
</dbReference>
<dbReference type="NCBIfam" id="TIGR01035">
    <property type="entry name" value="hemA"/>
    <property type="match status" value="1"/>
</dbReference>
<feature type="active site" description="Nucleophile" evidence="4 5">
    <location>
        <position position="55"/>
    </location>
</feature>
<dbReference type="PANTHER" id="PTHR43013">
    <property type="entry name" value="GLUTAMYL-TRNA REDUCTASE"/>
    <property type="match status" value="1"/>
</dbReference>
<dbReference type="Pfam" id="PF01488">
    <property type="entry name" value="Shikimate_DH"/>
    <property type="match status" value="1"/>
</dbReference>
<dbReference type="PROSITE" id="PS00747">
    <property type="entry name" value="GLUTR"/>
    <property type="match status" value="1"/>
</dbReference>
<dbReference type="UniPathway" id="UPA00251">
    <property type="reaction ID" value="UER00316"/>
</dbReference>
<dbReference type="InterPro" id="IPR006151">
    <property type="entry name" value="Shikm_DH/Glu-tRNA_Rdtase"/>
</dbReference>
<dbReference type="InterPro" id="IPR015895">
    <property type="entry name" value="4pyrrol_synth_GluRdtase_N"/>
</dbReference>
<dbReference type="GO" id="GO:0008883">
    <property type="term" value="F:glutamyl-tRNA reductase activity"/>
    <property type="evidence" value="ECO:0007669"/>
    <property type="project" value="UniProtKB-UniRule"/>
</dbReference>
<feature type="binding site" evidence="4 6">
    <location>
        <begin position="122"/>
        <end position="124"/>
    </location>
    <ligand>
        <name>substrate</name>
    </ligand>
</feature>